<evidence type="ECO:0000256" key="1">
    <source>
        <dbReference type="SAM" id="MobiDB-lite"/>
    </source>
</evidence>
<sequence>MAPNKRHLTLPCKSPESTASRLDKLKKRLPILETFPTAHAFRFVRTSKTPYLYLGIRKLHAAQPGHHCYARVDTNADGLPTVTFWGKEVSGDDGTVHSRAATNILRAAWRLEKPFCFLHFDIANETYRAGDMLRAMVLYYFAVAGVSDAAFQSPKFDASMELATVYIGCRSEYREWISRMEREVTLDAVEEMPVQDAEKKAVTYVEEAAHVSEESIAQYLEEIVQNVEKELEKEGENVHEDADHTRTIISSGATTIQSQGSSVTSMQGVPALDALSARYSPLYNPIVRGPTRCVKEASAVAQNEDSNESLGEATTIAKRASDDSLMGQQPGSINLAEVPNGSLRTRRKILLAEYTNLRTSNKVDRNADLGVKVVPTTMTDVAVENEAFASAQPDFVVDTSEPMDVDDSIDKQQDVADDEARSQYSENTNMELDSVLDEPPSNNAPNAEPMVHDHAGSEGSVGMETSTDSEEEGNDIESDSQKDSATVPSDSMNLTDAMPETPVPQPGRTPFNFGSRFGRTPFWGGPNNSSQQAWYRSMPSDTRVPYPVVPTRRSYSNIAAHFDKK</sequence>
<feature type="region of interest" description="Disordered" evidence="1">
    <location>
        <begin position="433"/>
        <end position="534"/>
    </location>
</feature>
<dbReference type="EMBL" id="MU006788">
    <property type="protein sequence ID" value="KAF2638856.1"/>
    <property type="molecule type" value="Genomic_DNA"/>
</dbReference>
<evidence type="ECO:0000313" key="2">
    <source>
        <dbReference type="EMBL" id="KAF2638856.1"/>
    </source>
</evidence>
<dbReference type="Proteomes" id="UP000799753">
    <property type="component" value="Unassembled WGS sequence"/>
</dbReference>
<proteinExistence type="predicted"/>
<feature type="compositionally biased region" description="Low complexity" evidence="1">
    <location>
        <begin position="438"/>
        <end position="449"/>
    </location>
</feature>
<organism evidence="2 3">
    <name type="scientific">Massarina eburnea CBS 473.64</name>
    <dbReference type="NCBI Taxonomy" id="1395130"/>
    <lineage>
        <taxon>Eukaryota</taxon>
        <taxon>Fungi</taxon>
        <taxon>Dikarya</taxon>
        <taxon>Ascomycota</taxon>
        <taxon>Pezizomycotina</taxon>
        <taxon>Dothideomycetes</taxon>
        <taxon>Pleosporomycetidae</taxon>
        <taxon>Pleosporales</taxon>
        <taxon>Massarineae</taxon>
        <taxon>Massarinaceae</taxon>
        <taxon>Massarina</taxon>
    </lineage>
</organism>
<feature type="compositionally biased region" description="Acidic residues" evidence="1">
    <location>
        <begin position="467"/>
        <end position="478"/>
    </location>
</feature>
<gene>
    <name evidence="2" type="ORF">P280DRAFT_528264</name>
</gene>
<protein>
    <submittedName>
        <fullName evidence="2">Uncharacterized protein</fullName>
    </submittedName>
</protein>
<reference evidence="2" key="1">
    <citation type="journal article" date="2020" name="Stud. Mycol.">
        <title>101 Dothideomycetes genomes: a test case for predicting lifestyles and emergence of pathogens.</title>
        <authorList>
            <person name="Haridas S."/>
            <person name="Albert R."/>
            <person name="Binder M."/>
            <person name="Bloem J."/>
            <person name="Labutti K."/>
            <person name="Salamov A."/>
            <person name="Andreopoulos B."/>
            <person name="Baker S."/>
            <person name="Barry K."/>
            <person name="Bills G."/>
            <person name="Bluhm B."/>
            <person name="Cannon C."/>
            <person name="Castanera R."/>
            <person name="Culley D."/>
            <person name="Daum C."/>
            <person name="Ezra D."/>
            <person name="Gonzalez J."/>
            <person name="Henrissat B."/>
            <person name="Kuo A."/>
            <person name="Liang C."/>
            <person name="Lipzen A."/>
            <person name="Lutzoni F."/>
            <person name="Magnuson J."/>
            <person name="Mondo S."/>
            <person name="Nolan M."/>
            <person name="Ohm R."/>
            <person name="Pangilinan J."/>
            <person name="Park H.-J."/>
            <person name="Ramirez L."/>
            <person name="Alfaro M."/>
            <person name="Sun H."/>
            <person name="Tritt A."/>
            <person name="Yoshinaga Y."/>
            <person name="Zwiers L.-H."/>
            <person name="Turgeon B."/>
            <person name="Goodwin S."/>
            <person name="Spatafora J."/>
            <person name="Crous P."/>
            <person name="Grigoriev I."/>
        </authorList>
    </citation>
    <scope>NUCLEOTIDE SEQUENCE</scope>
    <source>
        <strain evidence="2">CBS 473.64</strain>
    </source>
</reference>
<evidence type="ECO:0000313" key="3">
    <source>
        <dbReference type="Proteomes" id="UP000799753"/>
    </source>
</evidence>
<accession>A0A6A6RTK3</accession>
<dbReference type="AlphaFoldDB" id="A0A6A6RTK3"/>
<keyword evidence="3" id="KW-1185">Reference proteome</keyword>
<feature type="compositionally biased region" description="Polar residues" evidence="1">
    <location>
        <begin position="483"/>
        <end position="494"/>
    </location>
</feature>
<name>A0A6A6RTK3_9PLEO</name>